<dbReference type="Proteomes" id="UP000631114">
    <property type="component" value="Unassembled WGS sequence"/>
</dbReference>
<reference evidence="1 2" key="1">
    <citation type="submission" date="2020-10" db="EMBL/GenBank/DDBJ databases">
        <title>The Coptis chinensis genome and diversification of protoberbering-type alkaloids.</title>
        <authorList>
            <person name="Wang B."/>
            <person name="Shu S."/>
            <person name="Song C."/>
            <person name="Liu Y."/>
        </authorList>
    </citation>
    <scope>NUCLEOTIDE SEQUENCE [LARGE SCALE GENOMIC DNA]</scope>
    <source>
        <strain evidence="1">HL-2020</strain>
        <tissue evidence="1">Leaf</tissue>
    </source>
</reference>
<dbReference type="EMBL" id="JADFTS010000005">
    <property type="protein sequence ID" value="KAF9605757.1"/>
    <property type="molecule type" value="Genomic_DNA"/>
</dbReference>
<name>A0A835HX18_9MAGN</name>
<keyword evidence="2" id="KW-1185">Reference proteome</keyword>
<proteinExistence type="predicted"/>
<dbReference type="GO" id="GO:0003677">
    <property type="term" value="F:DNA binding"/>
    <property type="evidence" value="ECO:0007669"/>
    <property type="project" value="InterPro"/>
</dbReference>
<dbReference type="InterPro" id="IPR036093">
    <property type="entry name" value="NAC_dom_sf"/>
</dbReference>
<evidence type="ECO:0000313" key="1">
    <source>
        <dbReference type="EMBL" id="KAF9605757.1"/>
    </source>
</evidence>
<protein>
    <recommendedName>
        <fullName evidence="3">NAC domain-containing protein</fullName>
    </recommendedName>
</protein>
<accession>A0A835HX18</accession>
<dbReference type="AlphaFoldDB" id="A0A835HX18"/>
<sequence>MYVPVGFRFQPTDEELIYYLVNRADGGFLNIMKDSVEIYGSNGKEPGEMFKGSSADDFYVYTLVKIQEEVWIRRGRGNVSSSPSKKECSEPPPHCGNETAYSWKSAPALETDAQPEKKRRRTFVSALETEESDKFKNGIENFFNNPANTQLLGDLDSKVEYLLGLSDSDYAAIFSNDDQYEASSEIGIAQQREYMEPPQHGDTTEDITRFEQFENALEYFTNPANSQLLRDLMVDEPPQHGDTTEDVANF</sequence>
<dbReference type="SUPFAM" id="SSF101941">
    <property type="entry name" value="NAC domain"/>
    <property type="match status" value="1"/>
</dbReference>
<organism evidence="1 2">
    <name type="scientific">Coptis chinensis</name>
    <dbReference type="NCBI Taxonomy" id="261450"/>
    <lineage>
        <taxon>Eukaryota</taxon>
        <taxon>Viridiplantae</taxon>
        <taxon>Streptophyta</taxon>
        <taxon>Embryophyta</taxon>
        <taxon>Tracheophyta</taxon>
        <taxon>Spermatophyta</taxon>
        <taxon>Magnoliopsida</taxon>
        <taxon>Ranunculales</taxon>
        <taxon>Ranunculaceae</taxon>
        <taxon>Coptidoideae</taxon>
        <taxon>Coptis</taxon>
    </lineage>
</organism>
<evidence type="ECO:0000313" key="2">
    <source>
        <dbReference type="Proteomes" id="UP000631114"/>
    </source>
</evidence>
<gene>
    <name evidence="1" type="ORF">IFM89_018153</name>
</gene>
<evidence type="ECO:0008006" key="3">
    <source>
        <dbReference type="Google" id="ProtNLM"/>
    </source>
</evidence>
<comment type="caution">
    <text evidence="1">The sequence shown here is derived from an EMBL/GenBank/DDBJ whole genome shotgun (WGS) entry which is preliminary data.</text>
</comment>
<dbReference type="GO" id="GO:0006355">
    <property type="term" value="P:regulation of DNA-templated transcription"/>
    <property type="evidence" value="ECO:0007669"/>
    <property type="project" value="InterPro"/>
</dbReference>